<keyword evidence="3 4" id="KW-0998">Cell outer membrane</keyword>
<dbReference type="Gene3D" id="2.60.40.1120">
    <property type="entry name" value="Carboxypeptidase-like, regulatory domain"/>
    <property type="match status" value="1"/>
</dbReference>
<keyword evidence="7" id="KW-1185">Reference proteome</keyword>
<dbReference type="NCBIfam" id="TIGR04056">
    <property type="entry name" value="OMP_RagA_SusC"/>
    <property type="match status" value="1"/>
</dbReference>
<dbReference type="Pfam" id="PF13715">
    <property type="entry name" value="CarbopepD_reg_2"/>
    <property type="match status" value="1"/>
</dbReference>
<sequence length="1170" mass="129581">MNKRRQKGEILFKLMRITILQIVLSMLFIGISFANDLRAQEVLDQRISLTVSGMDIEKVLEKIQSQSRVQFVYSFEIIKASRKVSLNVRNERLQNVFDALFLPLNISYSISNKKTVLLKRAGQGSSEASTADDYPLQPSADYSMDKPIRGRVDDEKGNPLPGVSVVVKGTAQGSTTNSDGTYQLSVADNSAVLIFSFVGFLSQEVPVGSQSVIDLVLKEDEKALEEVVVVGFGQQKKVSVTGAVSTVTSEVLQQNSSASLANALAGRLPGLTSIQSGGGQPGRDDATMYLRGAATTNGKGPLILIDGVPRDNIRTLDANEVASVSILKDASATAVFGVRGANGVILITTKRGVPGKTELTINTEQSYSSFTHEPERLHSLEYMALRNEASRNDGITPLPFTQEVMDRYANPLAGLDPNAPDYAQQAKVRQYMYPDHDYYREYISRYSPQTRVNMNVSGGTDKVSYFVNGAFLHQGGNLNTEPKSVLGYDPSAKMDRFNFRANLDYKVTKNIKSFLNIGSYIERVNMPAAWLYGNDTNWMMTDLLYQAQTILPITPGPVTIDGFGVAPGQIVDPGYMDRSAFEIMNRFGYRNEVRSNLNASFGLELDLGRITKGLSVKGMLSYDSKSTTAMSGNVSQRLYLAEVNPATNTLSYAVKRSDESLLSLSKGADSRYNINMQGSLNYARTFGEKHDVTGMILAQRDTWESTAGEIPFNVLGVAGRVTYGFDGRYLAEFNMGYNGSEQFAPSRRFGFFPAVSAGWVVSNEAFMKNNRVVTNLKFRASYGKVGNDQMGSARFLYQSNITMGGGGPLGSLGLGQQVNQGLLGNPDISWEVAKKQNYGVDLEVLKDFNLSFDYFIENRTDILISRGTIPAFQGVPLGNIPRVNMGEVNNKGFEVELTYNKMLTKDLKLMIRGNYGFNQNVVKFVDESINDATYAYRYRTTGFRLGQAWGYKIDYANGNGYFNSKEELDSYLAKTKYGFGEPRVGDFKYIDLNGDGIINDKDQAPIGYSSIPGVTYGVTLSLDYKGFDFTTFFQGIGRYNTNYANQGVYEYTIRGTYFDYHKKAWTPERYAAGEEITYPALSTHSTTNHTANDFFIMNRSFIRLKNIVLGYTLPKNALTKIGVHNLRVYVSAQNYFTWDKLKMGHLDPENNSAIGYPVTKMANLGLNITF</sequence>
<keyword evidence="4" id="KW-1134">Transmembrane beta strand</keyword>
<organism evidence="6 7">
    <name type="scientific">Dyadobacter psychrotolerans</name>
    <dbReference type="NCBI Taxonomy" id="2541721"/>
    <lineage>
        <taxon>Bacteria</taxon>
        <taxon>Pseudomonadati</taxon>
        <taxon>Bacteroidota</taxon>
        <taxon>Cytophagia</taxon>
        <taxon>Cytophagales</taxon>
        <taxon>Spirosomataceae</taxon>
        <taxon>Dyadobacter</taxon>
    </lineage>
</organism>
<dbReference type="InterPro" id="IPR023997">
    <property type="entry name" value="TonB-dep_OMP_SusC/RagA_CS"/>
</dbReference>
<dbReference type="FunFam" id="2.170.130.10:FF:000003">
    <property type="entry name" value="SusC/RagA family TonB-linked outer membrane protein"/>
    <property type="match status" value="1"/>
</dbReference>
<evidence type="ECO:0000313" key="6">
    <source>
        <dbReference type="EMBL" id="TDE11096.1"/>
    </source>
</evidence>
<accession>A0A4R5DBM7</accession>
<dbReference type="InterPro" id="IPR011662">
    <property type="entry name" value="Secretin/TonB_short_N"/>
</dbReference>
<proteinExistence type="inferred from homology"/>
<dbReference type="NCBIfam" id="TIGR04057">
    <property type="entry name" value="SusC_RagA_signa"/>
    <property type="match status" value="1"/>
</dbReference>
<keyword evidence="4" id="KW-0812">Transmembrane</keyword>
<gene>
    <name evidence="6" type="ORF">E0F88_26745</name>
</gene>
<dbReference type="PROSITE" id="PS52016">
    <property type="entry name" value="TONB_DEPENDENT_REC_3"/>
    <property type="match status" value="1"/>
</dbReference>
<reference evidence="6 7" key="1">
    <citation type="submission" date="2019-03" db="EMBL/GenBank/DDBJ databases">
        <title>Dyadobacter AR-3-6 sp. nov., isolated from arctic soil.</title>
        <authorList>
            <person name="Chaudhary D.K."/>
        </authorList>
    </citation>
    <scope>NUCLEOTIDE SEQUENCE [LARGE SCALE GENOMIC DNA]</scope>
    <source>
        <strain evidence="6 7">AR-3-6</strain>
    </source>
</reference>
<dbReference type="InterPro" id="IPR039426">
    <property type="entry name" value="TonB-dep_rcpt-like"/>
</dbReference>
<evidence type="ECO:0000259" key="5">
    <source>
        <dbReference type="SMART" id="SM00965"/>
    </source>
</evidence>
<dbReference type="InterPro" id="IPR008969">
    <property type="entry name" value="CarboxyPept-like_regulatory"/>
</dbReference>
<dbReference type="InterPro" id="IPR037066">
    <property type="entry name" value="Plug_dom_sf"/>
</dbReference>
<feature type="domain" description="Secretin/TonB short N-terminal" evidence="5">
    <location>
        <begin position="69"/>
        <end position="121"/>
    </location>
</feature>
<dbReference type="Gene3D" id="2.170.130.10">
    <property type="entry name" value="TonB-dependent receptor, plug domain"/>
    <property type="match status" value="1"/>
</dbReference>
<protein>
    <submittedName>
        <fullName evidence="6">SusC/RagA family TonB-linked outer membrane protein</fullName>
    </submittedName>
</protein>
<dbReference type="SMART" id="SM00965">
    <property type="entry name" value="STN"/>
    <property type="match status" value="1"/>
</dbReference>
<evidence type="ECO:0000313" key="7">
    <source>
        <dbReference type="Proteomes" id="UP000294850"/>
    </source>
</evidence>
<dbReference type="InterPro" id="IPR012910">
    <property type="entry name" value="Plug_dom"/>
</dbReference>
<comment type="subcellular location">
    <subcellularLocation>
        <location evidence="4">Cell outer membrane</location>
        <topology evidence="4">Multi-pass membrane protein</topology>
    </subcellularLocation>
</comment>
<dbReference type="SUPFAM" id="SSF49464">
    <property type="entry name" value="Carboxypeptidase regulatory domain-like"/>
    <property type="match status" value="1"/>
</dbReference>
<keyword evidence="1 4" id="KW-0813">Transport</keyword>
<name>A0A4R5DBM7_9BACT</name>
<dbReference type="SUPFAM" id="SSF56935">
    <property type="entry name" value="Porins"/>
    <property type="match status" value="1"/>
</dbReference>
<comment type="similarity">
    <text evidence="4">Belongs to the TonB-dependent receptor family.</text>
</comment>
<dbReference type="Proteomes" id="UP000294850">
    <property type="component" value="Unassembled WGS sequence"/>
</dbReference>
<dbReference type="EMBL" id="SMFL01000013">
    <property type="protein sequence ID" value="TDE11096.1"/>
    <property type="molecule type" value="Genomic_DNA"/>
</dbReference>
<dbReference type="AlphaFoldDB" id="A0A4R5DBM7"/>
<comment type="caution">
    <text evidence="6">The sequence shown here is derived from an EMBL/GenBank/DDBJ whole genome shotgun (WGS) entry which is preliminary data.</text>
</comment>
<evidence type="ECO:0000256" key="2">
    <source>
        <dbReference type="ARBA" id="ARBA00023136"/>
    </source>
</evidence>
<dbReference type="Pfam" id="PF07715">
    <property type="entry name" value="Plug"/>
    <property type="match status" value="1"/>
</dbReference>
<keyword evidence="2 4" id="KW-0472">Membrane</keyword>
<evidence type="ECO:0000256" key="4">
    <source>
        <dbReference type="PROSITE-ProRule" id="PRU01360"/>
    </source>
</evidence>
<evidence type="ECO:0000256" key="1">
    <source>
        <dbReference type="ARBA" id="ARBA00022448"/>
    </source>
</evidence>
<evidence type="ECO:0000256" key="3">
    <source>
        <dbReference type="ARBA" id="ARBA00023237"/>
    </source>
</evidence>
<dbReference type="InterPro" id="IPR023996">
    <property type="entry name" value="TonB-dep_OMP_SusC/RagA"/>
</dbReference>
<dbReference type="Pfam" id="PF07660">
    <property type="entry name" value="STN"/>
    <property type="match status" value="1"/>
</dbReference>
<dbReference type="OrthoDB" id="9768177at2"/>
<dbReference type="GO" id="GO:0009279">
    <property type="term" value="C:cell outer membrane"/>
    <property type="evidence" value="ECO:0007669"/>
    <property type="project" value="UniProtKB-SubCell"/>
</dbReference>